<accession>A0ABT1XTI7</accession>
<dbReference type="EMBL" id="JANKHH010000007">
    <property type="protein sequence ID" value="MCR2834953.1"/>
    <property type="molecule type" value="Genomic_DNA"/>
</dbReference>
<keyword evidence="1" id="KW-0472">Membrane</keyword>
<gene>
    <name evidence="2" type="ORF">NSO95_13470</name>
</gene>
<evidence type="ECO:0000313" key="3">
    <source>
        <dbReference type="Proteomes" id="UP001206067"/>
    </source>
</evidence>
<keyword evidence="3" id="KW-1185">Reference proteome</keyword>
<evidence type="ECO:0000256" key="1">
    <source>
        <dbReference type="SAM" id="Phobius"/>
    </source>
</evidence>
<feature type="transmembrane region" description="Helical" evidence="1">
    <location>
        <begin position="79"/>
        <end position="95"/>
    </location>
</feature>
<reference evidence="2 3" key="1">
    <citation type="submission" date="2022-08" db="EMBL/GenBank/DDBJ databases">
        <title>Polyphasic taxonomy analysis of Qipengyuania sp.RS5-5.</title>
        <authorList>
            <person name="Xamxidin M."/>
            <person name="Wu M."/>
        </authorList>
    </citation>
    <scope>NUCLEOTIDE SEQUENCE [LARGE SCALE GENOMIC DNA]</scope>
    <source>
        <strain evidence="2 3">RS5-5</strain>
    </source>
</reference>
<keyword evidence="1" id="KW-1133">Transmembrane helix</keyword>
<protein>
    <submittedName>
        <fullName evidence="2">Uncharacterized protein</fullName>
    </submittedName>
</protein>
<dbReference type="Pfam" id="PF20556">
    <property type="entry name" value="DUF6768"/>
    <property type="match status" value="1"/>
</dbReference>
<feature type="transmembrane region" description="Helical" evidence="1">
    <location>
        <begin position="47"/>
        <end position="67"/>
    </location>
</feature>
<name>A0ABT1XTI7_9SPHN</name>
<sequence>MTDIDDRIRGALDEDDKAFLASLEEDRGLFRQIGDSWQGPMGGWAKFAFAIAVAFGIIMLAVGWQVIQTMHGGNAEEHTIWAIVLLMVLTMLGFIKQWMFERMNMLTILREVKRLQVQVAMLQQQGDGEKG</sequence>
<proteinExistence type="predicted"/>
<dbReference type="RefSeq" id="WP_257596813.1">
    <property type="nucleotide sequence ID" value="NZ_JANKHH010000007.1"/>
</dbReference>
<dbReference type="InterPro" id="IPR046659">
    <property type="entry name" value="DUF6768"/>
</dbReference>
<dbReference type="Proteomes" id="UP001206067">
    <property type="component" value="Unassembled WGS sequence"/>
</dbReference>
<comment type="caution">
    <text evidence="2">The sequence shown here is derived from an EMBL/GenBank/DDBJ whole genome shotgun (WGS) entry which is preliminary data.</text>
</comment>
<keyword evidence="1" id="KW-0812">Transmembrane</keyword>
<organism evidence="2 3">
    <name type="scientific">Parerythrobacter lacustris</name>
    <dbReference type="NCBI Taxonomy" id="2969984"/>
    <lineage>
        <taxon>Bacteria</taxon>
        <taxon>Pseudomonadati</taxon>
        <taxon>Pseudomonadota</taxon>
        <taxon>Alphaproteobacteria</taxon>
        <taxon>Sphingomonadales</taxon>
        <taxon>Erythrobacteraceae</taxon>
        <taxon>Parerythrobacter</taxon>
    </lineage>
</organism>
<evidence type="ECO:0000313" key="2">
    <source>
        <dbReference type="EMBL" id="MCR2834953.1"/>
    </source>
</evidence>